<dbReference type="Gene3D" id="3.20.20.70">
    <property type="entry name" value="Aldolase class I"/>
    <property type="match status" value="1"/>
</dbReference>
<name>A0A2S4JGD7_9SPIO</name>
<dbReference type="InterPro" id="IPR057736">
    <property type="entry name" value="SAF_PseI/NeuA/NeuB"/>
</dbReference>
<organism evidence="2 3">
    <name type="scientific">Alkalispirochaeta sphaeroplastigenens</name>
    <dbReference type="NCBI Taxonomy" id="1187066"/>
    <lineage>
        <taxon>Bacteria</taxon>
        <taxon>Pseudomonadati</taxon>
        <taxon>Spirochaetota</taxon>
        <taxon>Spirochaetia</taxon>
        <taxon>Spirochaetales</taxon>
        <taxon>Spirochaetaceae</taxon>
        <taxon>Alkalispirochaeta</taxon>
    </lineage>
</organism>
<dbReference type="AlphaFoldDB" id="A0A2S4JGD7"/>
<evidence type="ECO:0000313" key="3">
    <source>
        <dbReference type="Proteomes" id="UP000237350"/>
    </source>
</evidence>
<dbReference type="EMBL" id="LPWH01000122">
    <property type="protein sequence ID" value="POQ98549.1"/>
    <property type="molecule type" value="Genomic_DNA"/>
</dbReference>
<dbReference type="OrthoDB" id="9814210at2"/>
<dbReference type="Proteomes" id="UP000237350">
    <property type="component" value="Unassembled WGS sequence"/>
</dbReference>
<reference evidence="3" key="1">
    <citation type="submission" date="2015-12" db="EMBL/GenBank/DDBJ databases">
        <authorList>
            <person name="Lodha T.D."/>
            <person name="Chintalapati S."/>
            <person name="Chintalapati V.R."/>
            <person name="Sravanthi T."/>
        </authorList>
    </citation>
    <scope>NUCLEOTIDE SEQUENCE [LARGE SCALE GENOMIC DNA]</scope>
    <source>
        <strain evidence="3">JC133</strain>
    </source>
</reference>
<dbReference type="InterPro" id="IPR006190">
    <property type="entry name" value="SAF_AFP_Neu5Ac"/>
</dbReference>
<dbReference type="SUPFAM" id="SSF51569">
    <property type="entry name" value="Aldolase"/>
    <property type="match status" value="1"/>
</dbReference>
<accession>A0A2S4JGD7</accession>
<evidence type="ECO:0000313" key="2">
    <source>
        <dbReference type="EMBL" id="POQ98549.1"/>
    </source>
</evidence>
<dbReference type="PANTHER" id="PTHR42966:SF1">
    <property type="entry name" value="SIALIC ACID SYNTHASE"/>
    <property type="match status" value="1"/>
</dbReference>
<dbReference type="SUPFAM" id="SSF51269">
    <property type="entry name" value="AFP III-like domain"/>
    <property type="match status" value="1"/>
</dbReference>
<dbReference type="InterPro" id="IPR013132">
    <property type="entry name" value="PseI/NeuA/B-like_N"/>
</dbReference>
<dbReference type="GO" id="GO:0047444">
    <property type="term" value="F:N-acylneuraminate-9-phosphate synthase activity"/>
    <property type="evidence" value="ECO:0007669"/>
    <property type="project" value="TreeGrafter"/>
</dbReference>
<keyword evidence="2" id="KW-0946">Virion</keyword>
<dbReference type="InterPro" id="IPR013974">
    <property type="entry name" value="SAF"/>
</dbReference>
<keyword evidence="2" id="KW-0167">Capsid protein</keyword>
<dbReference type="RefSeq" id="WP_103681145.1">
    <property type="nucleotide sequence ID" value="NZ_LPWH01000122.1"/>
</dbReference>
<sequence length="385" mass="42024">MTPGHPRIIAEIGTAHGGDLSLARELIQAAAEAGADLAKFQMVLADELLHPRAGSVSLPGGTVPLYERFRELERPAEFYARLMELCEESGIQFLCTPFGLESARILRRLGMQEYKIASPELNHLPLLRFIAAMGVPMILSSGVSTVADLAESIDAVRVAGARSITLLHCITSYPAPEEEYNLRAIPAISRIFGVPAGVSDHSLDPVLVPVLATVTGASMIEKHITLSRKNSGLDDAIALEPREFTGMVQEVRAVAEELLEGRDDPVELRRRQVAITRELSHRYGEERVQTVLGSGVKHLAPSEQRNYGYTNRSIHAVERLRPGDIISGENAAILRSERNLTPGLHPRYWDVILGTPIAKEVSPGEGILWSHLLEKQACPDPDGTP</sequence>
<dbReference type="PANTHER" id="PTHR42966">
    <property type="entry name" value="N-ACETYLNEURAMINATE SYNTHASE"/>
    <property type="match status" value="1"/>
</dbReference>
<gene>
    <name evidence="2" type="ORF">AU468_13275</name>
</gene>
<evidence type="ECO:0000259" key="1">
    <source>
        <dbReference type="PROSITE" id="PS50844"/>
    </source>
</evidence>
<feature type="domain" description="AFP-like" evidence="1">
    <location>
        <begin position="313"/>
        <end position="375"/>
    </location>
</feature>
<dbReference type="InterPro" id="IPR036732">
    <property type="entry name" value="AFP_Neu5c_C_sf"/>
</dbReference>
<proteinExistence type="predicted"/>
<dbReference type="Pfam" id="PF03102">
    <property type="entry name" value="NeuB"/>
    <property type="match status" value="1"/>
</dbReference>
<protein>
    <submittedName>
        <fullName evidence="2">Spore coat protein</fullName>
    </submittedName>
</protein>
<keyword evidence="3" id="KW-1185">Reference proteome</keyword>
<dbReference type="CDD" id="cd11615">
    <property type="entry name" value="SAF_NeuB_like"/>
    <property type="match status" value="1"/>
</dbReference>
<dbReference type="PROSITE" id="PS50844">
    <property type="entry name" value="AFP_LIKE"/>
    <property type="match status" value="1"/>
</dbReference>
<dbReference type="Pfam" id="PF08666">
    <property type="entry name" value="SAF"/>
    <property type="match status" value="1"/>
</dbReference>
<dbReference type="InterPro" id="IPR013785">
    <property type="entry name" value="Aldolase_TIM"/>
</dbReference>
<dbReference type="InterPro" id="IPR051690">
    <property type="entry name" value="PseI-like"/>
</dbReference>
<dbReference type="Gene3D" id="3.90.1210.10">
    <property type="entry name" value="Antifreeze-like/N-acetylneuraminic acid synthase C-terminal domain"/>
    <property type="match status" value="1"/>
</dbReference>
<comment type="caution">
    <text evidence="2">The sequence shown here is derived from an EMBL/GenBank/DDBJ whole genome shotgun (WGS) entry which is preliminary data.</text>
</comment>
<dbReference type="GO" id="GO:0016051">
    <property type="term" value="P:carbohydrate biosynthetic process"/>
    <property type="evidence" value="ECO:0007669"/>
    <property type="project" value="InterPro"/>
</dbReference>